<evidence type="ECO:0000259" key="1">
    <source>
        <dbReference type="Pfam" id="PF13501"/>
    </source>
</evidence>
<dbReference type="Gene3D" id="2.60.40.2470">
    <property type="entry name" value="SoxY domain"/>
    <property type="match status" value="1"/>
</dbReference>
<reference evidence="2 3" key="1">
    <citation type="submission" date="2019-07" db="EMBL/GenBank/DDBJ databases">
        <title>Whole genome shotgun sequence of Skermanella aerolata NBRC 106429.</title>
        <authorList>
            <person name="Hosoyama A."/>
            <person name="Uohara A."/>
            <person name="Ohji S."/>
            <person name="Ichikawa N."/>
        </authorList>
    </citation>
    <scope>NUCLEOTIDE SEQUENCE [LARGE SCALE GENOMIC DNA]</scope>
    <source>
        <strain evidence="2 3">NBRC 106429</strain>
    </source>
</reference>
<name>A0A512DY72_9PROT</name>
<dbReference type="Proteomes" id="UP000321523">
    <property type="component" value="Unassembled WGS sequence"/>
</dbReference>
<accession>A0A512DY72</accession>
<dbReference type="InterPro" id="IPR038162">
    <property type="entry name" value="SoxY_sf"/>
</dbReference>
<keyword evidence="3" id="KW-1185">Reference proteome</keyword>
<organism evidence="2 3">
    <name type="scientific">Skermanella aerolata</name>
    <dbReference type="NCBI Taxonomy" id="393310"/>
    <lineage>
        <taxon>Bacteria</taxon>
        <taxon>Pseudomonadati</taxon>
        <taxon>Pseudomonadota</taxon>
        <taxon>Alphaproteobacteria</taxon>
        <taxon>Rhodospirillales</taxon>
        <taxon>Azospirillaceae</taxon>
        <taxon>Skermanella</taxon>
    </lineage>
</organism>
<dbReference type="RefSeq" id="WP_211099344.1">
    <property type="nucleotide sequence ID" value="NZ_BJYZ01000028.1"/>
</dbReference>
<dbReference type="NCBIfam" id="TIGR04487">
    <property type="entry name" value="SoxY_para_1"/>
    <property type="match status" value="1"/>
</dbReference>
<evidence type="ECO:0000313" key="3">
    <source>
        <dbReference type="Proteomes" id="UP000321523"/>
    </source>
</evidence>
<comment type="caution">
    <text evidence="2">The sequence shown here is derived from an EMBL/GenBank/DDBJ whole genome shotgun (WGS) entry which is preliminary data.</text>
</comment>
<feature type="domain" description="Ig-like SoxY" evidence="1">
    <location>
        <begin position="42"/>
        <end position="151"/>
    </location>
</feature>
<dbReference type="EMBL" id="BJYZ01000028">
    <property type="protein sequence ID" value="GEO41437.1"/>
    <property type="molecule type" value="Genomic_DNA"/>
</dbReference>
<dbReference type="InterPro" id="IPR006311">
    <property type="entry name" value="TAT_signal"/>
</dbReference>
<dbReference type="PIRSF" id="PIRSF010312">
    <property type="entry name" value="Sulphur_oxidation_SoxY"/>
    <property type="match status" value="1"/>
</dbReference>
<dbReference type="PROSITE" id="PS51318">
    <property type="entry name" value="TAT"/>
    <property type="match status" value="1"/>
</dbReference>
<sequence>MTILATRRDILRTGAATGAAFATLLLVRPVMAKPEEMEAAIRAFTGSAPVAKGKVELVLPALVENGNSVPLAVNVAHWMEPNDYVKTIAVFNEKNPQPNVATFHLTPRSGRASVSTRIRLGDSQKITAIAQLSDGSFWVDEAEVIVTLPACAES</sequence>
<dbReference type="InterPro" id="IPR030997">
    <property type="entry name" value="SoxY_para_1"/>
</dbReference>
<dbReference type="InterPro" id="IPR032711">
    <property type="entry name" value="SoxY"/>
</dbReference>
<protein>
    <submittedName>
        <fullName evidence="2">Sulfur oxidation protein SoxY</fullName>
    </submittedName>
</protein>
<evidence type="ECO:0000313" key="2">
    <source>
        <dbReference type="EMBL" id="GEO41437.1"/>
    </source>
</evidence>
<proteinExistence type="predicted"/>
<dbReference type="InterPro" id="IPR016568">
    <property type="entry name" value="Sulphur_oxidation_SoxY"/>
</dbReference>
<dbReference type="Pfam" id="PF13501">
    <property type="entry name" value="SoxY"/>
    <property type="match status" value="1"/>
</dbReference>
<dbReference type="AlphaFoldDB" id="A0A512DY72"/>
<gene>
    <name evidence="2" type="ORF">SAE02_55850</name>
</gene>